<keyword evidence="6 8" id="KW-0648">Protein biosynthesis</keyword>
<dbReference type="InterPro" id="IPR037022">
    <property type="entry name" value="Formyl_trans_C_sf"/>
</dbReference>
<feature type="domain" description="Formyl transferase C-terminal" evidence="10">
    <location>
        <begin position="207"/>
        <end position="306"/>
    </location>
</feature>
<evidence type="ECO:0000256" key="5">
    <source>
        <dbReference type="ARBA" id="ARBA00022679"/>
    </source>
</evidence>
<dbReference type="GO" id="GO:0004479">
    <property type="term" value="F:methionyl-tRNA formyltransferase activity"/>
    <property type="evidence" value="ECO:0007669"/>
    <property type="project" value="UniProtKB-UniRule"/>
</dbReference>
<dbReference type="RefSeq" id="WP_155448568.1">
    <property type="nucleotide sequence ID" value="NZ_WNKT01000003.1"/>
</dbReference>
<dbReference type="AlphaFoldDB" id="A0A6N8EBT2"/>
<keyword evidence="12" id="KW-1185">Reference proteome</keyword>
<dbReference type="PROSITE" id="PS00373">
    <property type="entry name" value="GART"/>
    <property type="match status" value="1"/>
</dbReference>
<dbReference type="FunFam" id="3.40.50.12230:FF:000001">
    <property type="entry name" value="Methionyl-tRNA formyltransferase"/>
    <property type="match status" value="1"/>
</dbReference>
<dbReference type="InterPro" id="IPR011034">
    <property type="entry name" value="Formyl_transferase-like_C_sf"/>
</dbReference>
<dbReference type="InterPro" id="IPR005793">
    <property type="entry name" value="Formyl_trans_C"/>
</dbReference>
<dbReference type="InterPro" id="IPR002376">
    <property type="entry name" value="Formyl_transf_N"/>
</dbReference>
<dbReference type="InterPro" id="IPR041711">
    <property type="entry name" value="Met-tRNA-FMT_N"/>
</dbReference>
<evidence type="ECO:0000256" key="7">
    <source>
        <dbReference type="ARBA" id="ARBA00048558"/>
    </source>
</evidence>
<evidence type="ECO:0000313" key="11">
    <source>
        <dbReference type="EMBL" id="MTW19997.1"/>
    </source>
</evidence>
<evidence type="ECO:0000256" key="8">
    <source>
        <dbReference type="HAMAP-Rule" id="MF_00182"/>
    </source>
</evidence>
<dbReference type="CDD" id="cd08646">
    <property type="entry name" value="FMT_core_Met-tRNA-FMT_N"/>
    <property type="match status" value="1"/>
</dbReference>
<organism evidence="11 12">
    <name type="scientific">Allochromatium palmeri</name>
    <dbReference type="NCBI Taxonomy" id="231048"/>
    <lineage>
        <taxon>Bacteria</taxon>
        <taxon>Pseudomonadati</taxon>
        <taxon>Pseudomonadota</taxon>
        <taxon>Gammaproteobacteria</taxon>
        <taxon>Chromatiales</taxon>
        <taxon>Chromatiaceae</taxon>
        <taxon>Allochromatium</taxon>
    </lineage>
</organism>
<comment type="catalytic activity">
    <reaction evidence="7 8">
        <text>L-methionyl-tRNA(fMet) + (6R)-10-formyltetrahydrofolate = N-formyl-L-methionyl-tRNA(fMet) + (6S)-5,6,7,8-tetrahydrofolate + H(+)</text>
        <dbReference type="Rhea" id="RHEA:24380"/>
        <dbReference type="Rhea" id="RHEA-COMP:9952"/>
        <dbReference type="Rhea" id="RHEA-COMP:9953"/>
        <dbReference type="ChEBI" id="CHEBI:15378"/>
        <dbReference type="ChEBI" id="CHEBI:57453"/>
        <dbReference type="ChEBI" id="CHEBI:78530"/>
        <dbReference type="ChEBI" id="CHEBI:78844"/>
        <dbReference type="ChEBI" id="CHEBI:195366"/>
        <dbReference type="EC" id="2.1.2.9"/>
    </reaction>
</comment>
<dbReference type="InterPro" id="IPR005794">
    <property type="entry name" value="Fmt"/>
</dbReference>
<dbReference type="OrthoDB" id="9802815at2"/>
<evidence type="ECO:0000256" key="1">
    <source>
        <dbReference type="ARBA" id="ARBA00002606"/>
    </source>
</evidence>
<dbReference type="SUPFAM" id="SSF50486">
    <property type="entry name" value="FMT C-terminal domain-like"/>
    <property type="match status" value="1"/>
</dbReference>
<dbReference type="InterPro" id="IPR044135">
    <property type="entry name" value="Met-tRNA-FMT_C"/>
</dbReference>
<feature type="binding site" evidence="8">
    <location>
        <begin position="113"/>
        <end position="116"/>
    </location>
    <ligand>
        <name>(6S)-5,6,7,8-tetrahydrofolate</name>
        <dbReference type="ChEBI" id="CHEBI:57453"/>
    </ligand>
</feature>
<name>A0A6N8EBT2_9GAMM</name>
<dbReference type="CDD" id="cd08704">
    <property type="entry name" value="Met_tRNA_FMT_C"/>
    <property type="match status" value="1"/>
</dbReference>
<dbReference type="InterPro" id="IPR001555">
    <property type="entry name" value="GART_AS"/>
</dbReference>
<evidence type="ECO:0000256" key="6">
    <source>
        <dbReference type="ARBA" id="ARBA00022917"/>
    </source>
</evidence>
<dbReference type="GO" id="GO:0005829">
    <property type="term" value="C:cytosol"/>
    <property type="evidence" value="ECO:0007669"/>
    <property type="project" value="TreeGrafter"/>
</dbReference>
<dbReference type="PANTHER" id="PTHR11138:SF5">
    <property type="entry name" value="METHIONYL-TRNA FORMYLTRANSFERASE, MITOCHONDRIAL"/>
    <property type="match status" value="1"/>
</dbReference>
<evidence type="ECO:0000256" key="4">
    <source>
        <dbReference type="ARBA" id="ARBA00016014"/>
    </source>
</evidence>
<feature type="domain" description="Formyl transferase N-terminal" evidence="9">
    <location>
        <begin position="5"/>
        <end position="184"/>
    </location>
</feature>
<dbReference type="Proteomes" id="UP000434044">
    <property type="component" value="Unassembled WGS sequence"/>
</dbReference>
<dbReference type="NCBIfam" id="TIGR00460">
    <property type="entry name" value="fmt"/>
    <property type="match status" value="1"/>
</dbReference>
<evidence type="ECO:0000256" key="2">
    <source>
        <dbReference type="ARBA" id="ARBA00010699"/>
    </source>
</evidence>
<keyword evidence="5 8" id="KW-0808">Transferase</keyword>
<reference evidence="11 12" key="1">
    <citation type="submission" date="2019-11" db="EMBL/GenBank/DDBJ databases">
        <title>Whole-genome sequence of the anaerobic purple sulfur bacterium Allochromatium palmeri DSM 15591.</title>
        <authorList>
            <person name="Kyndt J.A."/>
            <person name="Meyer T.E."/>
        </authorList>
    </citation>
    <scope>NUCLEOTIDE SEQUENCE [LARGE SCALE GENOMIC DNA]</scope>
    <source>
        <strain evidence="11 12">DSM 15591</strain>
    </source>
</reference>
<dbReference type="InterPro" id="IPR036477">
    <property type="entry name" value="Formyl_transf_N_sf"/>
</dbReference>
<dbReference type="HAMAP" id="MF_00182">
    <property type="entry name" value="Formyl_trans"/>
    <property type="match status" value="1"/>
</dbReference>
<dbReference type="Pfam" id="PF00551">
    <property type="entry name" value="Formyl_trans_N"/>
    <property type="match status" value="1"/>
</dbReference>
<evidence type="ECO:0000256" key="3">
    <source>
        <dbReference type="ARBA" id="ARBA00012261"/>
    </source>
</evidence>
<dbReference type="EMBL" id="WNKT01000003">
    <property type="protein sequence ID" value="MTW19997.1"/>
    <property type="molecule type" value="Genomic_DNA"/>
</dbReference>
<gene>
    <name evidence="8" type="primary">fmt</name>
    <name evidence="11" type="ORF">GJ668_02680</name>
</gene>
<dbReference type="Gene3D" id="3.40.50.170">
    <property type="entry name" value="Formyl transferase, N-terminal domain"/>
    <property type="match status" value="1"/>
</dbReference>
<evidence type="ECO:0000313" key="12">
    <source>
        <dbReference type="Proteomes" id="UP000434044"/>
    </source>
</evidence>
<dbReference type="Pfam" id="PF02911">
    <property type="entry name" value="Formyl_trans_C"/>
    <property type="match status" value="1"/>
</dbReference>
<comment type="similarity">
    <text evidence="2 8">Belongs to the Fmt family.</text>
</comment>
<dbReference type="SUPFAM" id="SSF53328">
    <property type="entry name" value="Formyltransferase"/>
    <property type="match status" value="1"/>
</dbReference>
<accession>A0A6N8EBT2</accession>
<comment type="caution">
    <text evidence="11">The sequence shown here is derived from an EMBL/GenBank/DDBJ whole genome shotgun (WGS) entry which is preliminary data.</text>
</comment>
<evidence type="ECO:0000259" key="10">
    <source>
        <dbReference type="Pfam" id="PF02911"/>
    </source>
</evidence>
<comment type="function">
    <text evidence="1 8">Attaches a formyl group to the free amino group of methionyl-tRNA(fMet). The formyl group appears to play a dual role in the initiator identity of N-formylmethionyl-tRNA by promoting its recognition by IF2 and preventing the misappropriation of this tRNA by the elongation apparatus.</text>
</comment>
<sequence>MKSLRILFAGTPDFAVPCLAALLDAGHEVIGVYTQPDRPAGRGRKLQMSPVKALALDRGLPVYQPESLKRDPEAVEQLRAHSADLMVVVAYGLLLPTSVLDAPRLGCVNVHASLLPLWRGAAPLQRAILAGDSETGVCIMRMEAGLDTGPVYHRVATPIAAHETGGTLHDRLAELGAQALVEALPGIADGSLAPEPQDDTHATYAHKLSKDEATIDWSAPAAAIERQVRAFDPWPVAQTTLEGATLRIWSAEAEPVSAETGAITPGTVVQADRTGLRVATGTGQLRLTRVQPAGKKPMSAADYLNARHLDGARFG</sequence>
<dbReference type="FunFam" id="3.40.50.170:FF:000003">
    <property type="entry name" value="Methionyl-tRNA formyltransferase"/>
    <property type="match status" value="1"/>
</dbReference>
<protein>
    <recommendedName>
        <fullName evidence="4 8">Methionyl-tRNA formyltransferase</fullName>
        <ecNumber evidence="3 8">2.1.2.9</ecNumber>
    </recommendedName>
</protein>
<proteinExistence type="inferred from homology"/>
<evidence type="ECO:0000259" key="9">
    <source>
        <dbReference type="Pfam" id="PF00551"/>
    </source>
</evidence>
<dbReference type="PANTHER" id="PTHR11138">
    <property type="entry name" value="METHIONYL-TRNA FORMYLTRANSFERASE"/>
    <property type="match status" value="1"/>
</dbReference>
<dbReference type="EC" id="2.1.2.9" evidence="3 8"/>
<dbReference type="Gene3D" id="3.10.25.10">
    <property type="entry name" value="Formyl transferase, C-terminal domain"/>
    <property type="match status" value="1"/>
</dbReference>